<proteinExistence type="predicted"/>
<dbReference type="EMBL" id="JBHTJR010000031">
    <property type="protein sequence ID" value="MFD0992793.1"/>
    <property type="molecule type" value="Genomic_DNA"/>
</dbReference>
<evidence type="ECO:0000313" key="2">
    <source>
        <dbReference type="Proteomes" id="UP001597062"/>
    </source>
</evidence>
<dbReference type="Gene3D" id="3.40.50.2000">
    <property type="entry name" value="Glycogen Phosphorylase B"/>
    <property type="match status" value="2"/>
</dbReference>
<dbReference type="PANTHER" id="PTHR45947:SF3">
    <property type="entry name" value="SULFOQUINOVOSYL TRANSFERASE SQD2"/>
    <property type="match status" value="1"/>
</dbReference>
<organism evidence="1 2">
    <name type="scientific">Tenacibaculum geojense</name>
    <dbReference type="NCBI Taxonomy" id="915352"/>
    <lineage>
        <taxon>Bacteria</taxon>
        <taxon>Pseudomonadati</taxon>
        <taxon>Bacteroidota</taxon>
        <taxon>Flavobacteriia</taxon>
        <taxon>Flavobacteriales</taxon>
        <taxon>Flavobacteriaceae</taxon>
        <taxon>Tenacibaculum</taxon>
    </lineage>
</organism>
<name>A0ABW3JT74_9FLAO</name>
<dbReference type="InterPro" id="IPR050194">
    <property type="entry name" value="Glycosyltransferase_grp1"/>
</dbReference>
<keyword evidence="2" id="KW-1185">Reference proteome</keyword>
<dbReference type="CDD" id="cd03794">
    <property type="entry name" value="GT4_WbuB-like"/>
    <property type="match status" value="1"/>
</dbReference>
<accession>A0ABW3JT74</accession>
<gene>
    <name evidence="1" type="ORF">ACFQ1U_06220</name>
</gene>
<sequence length="426" mass="48793">MKVLIITYYWPPAGGSGVQRWLKFVKYLQDFGVEPIVYTVDNPNYALTDESLQKEVPDNIQVIKQPIFEPNTIFSFFKKKNKKTSAGFLAQKPGVINKIMHYVRANYFIPDARKFWIKPSVNYLSTYLKKNPVSAIITTGPPHSLHIIGYQLRKQLNLKWLADFRDPWTDIDYFHHLPLSKKAKEKHFKLEKTVLETADITLVVGETMKRNYQKYTDNIHVITNGFDTKMSTDESTTLDTKFTLTHIGLMNADRNPTILWKVLDQLCKEIKGFSDDLEVVLVGSIAEEVNNELNGYNNISVDRVGYLPHKEVQFYQRKSQVLLLSVNNVPSAKGIITGKIFEYLQAKRPILAIGPTDGDLAAILNKTQSGVIVNFDDIDNLKVNIQKLYEQYKNNTLTTQSVNISSYHRKKLTEQLANIIKQTVKS</sequence>
<protein>
    <submittedName>
        <fullName evidence="1">Glycosyltransferase family 4 protein</fullName>
    </submittedName>
</protein>
<dbReference type="PANTHER" id="PTHR45947">
    <property type="entry name" value="SULFOQUINOVOSYL TRANSFERASE SQD2"/>
    <property type="match status" value="1"/>
</dbReference>
<dbReference type="SUPFAM" id="SSF53756">
    <property type="entry name" value="UDP-Glycosyltransferase/glycogen phosphorylase"/>
    <property type="match status" value="1"/>
</dbReference>
<dbReference type="RefSeq" id="WP_386106437.1">
    <property type="nucleotide sequence ID" value="NZ_JBHTJR010000031.1"/>
</dbReference>
<comment type="caution">
    <text evidence="1">The sequence shown here is derived from an EMBL/GenBank/DDBJ whole genome shotgun (WGS) entry which is preliminary data.</text>
</comment>
<reference evidence="2" key="1">
    <citation type="journal article" date="2019" name="Int. J. Syst. Evol. Microbiol.">
        <title>The Global Catalogue of Microorganisms (GCM) 10K type strain sequencing project: providing services to taxonomists for standard genome sequencing and annotation.</title>
        <authorList>
            <consortium name="The Broad Institute Genomics Platform"/>
            <consortium name="The Broad Institute Genome Sequencing Center for Infectious Disease"/>
            <person name="Wu L."/>
            <person name="Ma J."/>
        </authorList>
    </citation>
    <scope>NUCLEOTIDE SEQUENCE [LARGE SCALE GENOMIC DNA]</scope>
    <source>
        <strain evidence="2">CCUG 60527</strain>
    </source>
</reference>
<dbReference type="Proteomes" id="UP001597062">
    <property type="component" value="Unassembled WGS sequence"/>
</dbReference>
<evidence type="ECO:0000313" key="1">
    <source>
        <dbReference type="EMBL" id="MFD0992793.1"/>
    </source>
</evidence>